<feature type="region of interest" description="Disordered" evidence="1">
    <location>
        <begin position="364"/>
        <end position="388"/>
    </location>
</feature>
<dbReference type="PANTHER" id="PTHR33504:SF1">
    <property type="entry name" value="FAMILY WITH SEQUENCE SIMILARITY 90, MEMBER A1B"/>
    <property type="match status" value="1"/>
</dbReference>
<proteinExistence type="predicted"/>
<keyword evidence="3" id="KW-1185">Reference proteome</keyword>
<dbReference type="EMBL" id="CAIIXF020000004">
    <property type="protein sequence ID" value="CAH1781799.1"/>
    <property type="molecule type" value="Genomic_DNA"/>
</dbReference>
<accession>A0A8J1V0D1</accession>
<dbReference type="OrthoDB" id="10006090at2759"/>
<evidence type="ECO:0000313" key="2">
    <source>
        <dbReference type="EMBL" id="CAH1781799.1"/>
    </source>
</evidence>
<feature type="compositionally biased region" description="Basic and acidic residues" evidence="1">
    <location>
        <begin position="365"/>
        <end position="380"/>
    </location>
</feature>
<evidence type="ECO:0000313" key="3">
    <source>
        <dbReference type="Proteomes" id="UP000749559"/>
    </source>
</evidence>
<dbReference type="PANTHER" id="PTHR33504">
    <property type="entry name" value="NADH DEHYDROGENASE (UBIQUINONE) 1 BETA SUBCOMPLEX, 4"/>
    <property type="match status" value="1"/>
</dbReference>
<evidence type="ECO:0000256" key="1">
    <source>
        <dbReference type="SAM" id="MobiDB-lite"/>
    </source>
</evidence>
<gene>
    <name evidence="2" type="ORF">OFUS_LOCUS8318</name>
</gene>
<reference evidence="2" key="1">
    <citation type="submission" date="2022-03" db="EMBL/GenBank/DDBJ databases">
        <authorList>
            <person name="Martin C."/>
        </authorList>
    </citation>
    <scope>NUCLEOTIDE SEQUENCE</scope>
</reference>
<protein>
    <submittedName>
        <fullName evidence="2">Uncharacterized protein</fullName>
    </submittedName>
</protein>
<feature type="region of interest" description="Disordered" evidence="1">
    <location>
        <begin position="327"/>
        <end position="346"/>
    </location>
</feature>
<feature type="region of interest" description="Disordered" evidence="1">
    <location>
        <begin position="1"/>
        <end position="84"/>
    </location>
</feature>
<feature type="compositionally biased region" description="Polar residues" evidence="1">
    <location>
        <begin position="54"/>
        <end position="84"/>
    </location>
</feature>
<dbReference type="AlphaFoldDB" id="A0A8J1V0D1"/>
<organism evidence="2 3">
    <name type="scientific">Owenia fusiformis</name>
    <name type="common">Polychaete worm</name>
    <dbReference type="NCBI Taxonomy" id="6347"/>
    <lineage>
        <taxon>Eukaryota</taxon>
        <taxon>Metazoa</taxon>
        <taxon>Spiralia</taxon>
        <taxon>Lophotrochozoa</taxon>
        <taxon>Annelida</taxon>
        <taxon>Polychaeta</taxon>
        <taxon>Sedentaria</taxon>
        <taxon>Canalipalpata</taxon>
        <taxon>Sabellida</taxon>
        <taxon>Oweniida</taxon>
        <taxon>Oweniidae</taxon>
        <taxon>Owenia</taxon>
    </lineage>
</organism>
<comment type="caution">
    <text evidence="2">The sequence shown here is derived from an EMBL/GenBank/DDBJ whole genome shotgun (WGS) entry which is preliminary data.</text>
</comment>
<name>A0A8J1V0D1_OWEFU</name>
<sequence length="428" mass="48590">MASPISVGVKSAASGSRTSIKVTLPKQRIDSPSRPTSSDRLYLTSPPMSKYSDFDNSPNLGSKHNTPVTGAFSHSSGIQAPTTTPRETPIVLSHQEVSAIVAVRIIERAWLAYRDRQMFSLLKHAVCAAEHSLTYEILRKVSPKEAEFLKDPSMNVRVRFRFGGTEFPPMIYFKIYTHSSANGMGVKYFSGKRVIKPASEAAQDACNIMGNREFYNQMIQDALYQEQKKISDETDVTTLKDYMQYLANLDETPAKEGGKENLWRKLTQDVIPRYTIFHDVIDYLYNQKLSPSLAEELPTLLSRPITQEIQLRQIKLISRIRTPPLAPCSTPKGKFSSPQSSTARRSKQARIRALKMKRMYGLEATEQKPSDISENRETKLTFDLPNEDDDLDKMDEHWEIEADKLYEWTQDLSFEDISTSPRLNSMVT</sequence>
<dbReference type="Proteomes" id="UP000749559">
    <property type="component" value="Unassembled WGS sequence"/>
</dbReference>